<feature type="compositionally biased region" description="Acidic residues" evidence="1">
    <location>
        <begin position="155"/>
        <end position="164"/>
    </location>
</feature>
<feature type="compositionally biased region" description="Basic and acidic residues" evidence="1">
    <location>
        <begin position="180"/>
        <end position="190"/>
    </location>
</feature>
<feature type="region of interest" description="Disordered" evidence="1">
    <location>
        <begin position="150"/>
        <end position="190"/>
    </location>
</feature>
<gene>
    <name evidence="2" type="ORF">EOD39_13132</name>
</gene>
<feature type="region of interest" description="Disordered" evidence="1">
    <location>
        <begin position="273"/>
        <end position="295"/>
    </location>
</feature>
<sequence>MDSQPLFNMDHFEDHKLLYALVETSEQAAFNGDPGLLSDFINIAPEEQAASYTTKEPAIQKTGKKVLKKRCDSKEGEILHATSKEPEIQGPVKTACIVKKGTASTSNSTVVRETAQKGSVVSKKRSAALGSDSEEDNISALAKKRHKTFRIGGGSEEEEDDEILETNTLNPTNVLPGLQETKHAQGKVRKDLKLGERFPHGGPGGLHPNDFPPGMPRGDFSAGMSRDDIPGMHPDAFPRRRYPDCPGRRYPNEFPSGSFREGSPLRVRGERMRPEMSDFDPGGNQAYKRTPEGSSTCSPVFEILENFRIETEGDAQMVLKITQKLTDILMEYRLRSFATVHPDILMNSHQLPGTHQGGAETESLF</sequence>
<evidence type="ECO:0000313" key="2">
    <source>
        <dbReference type="EMBL" id="RXM35340.1"/>
    </source>
</evidence>
<keyword evidence="3" id="KW-1185">Reference proteome</keyword>
<proteinExistence type="predicted"/>
<evidence type="ECO:0000313" key="3">
    <source>
        <dbReference type="Proteomes" id="UP000289886"/>
    </source>
</evidence>
<protein>
    <submittedName>
        <fullName evidence="2">Uncharacterized protein</fullName>
    </submittedName>
</protein>
<evidence type="ECO:0000256" key="1">
    <source>
        <dbReference type="SAM" id="MobiDB-lite"/>
    </source>
</evidence>
<organism evidence="2 3">
    <name type="scientific">Acipenser ruthenus</name>
    <name type="common">Sterlet sturgeon</name>
    <dbReference type="NCBI Taxonomy" id="7906"/>
    <lineage>
        <taxon>Eukaryota</taxon>
        <taxon>Metazoa</taxon>
        <taxon>Chordata</taxon>
        <taxon>Craniata</taxon>
        <taxon>Vertebrata</taxon>
        <taxon>Euteleostomi</taxon>
        <taxon>Actinopterygii</taxon>
        <taxon>Chondrostei</taxon>
        <taxon>Acipenseriformes</taxon>
        <taxon>Acipenseridae</taxon>
        <taxon>Acipenser</taxon>
    </lineage>
</organism>
<dbReference type="Proteomes" id="UP000289886">
    <property type="component" value="Unassembled WGS sequence"/>
</dbReference>
<dbReference type="AlphaFoldDB" id="A0A444UJI1"/>
<comment type="caution">
    <text evidence="2">The sequence shown here is derived from an EMBL/GenBank/DDBJ whole genome shotgun (WGS) entry which is preliminary data.</text>
</comment>
<name>A0A444UJI1_ACIRT</name>
<accession>A0A444UJI1</accession>
<reference evidence="2 3" key="1">
    <citation type="submission" date="2019-01" db="EMBL/GenBank/DDBJ databases">
        <title>Draft Genome and Complete Hox-Cluster Characterization of the Sterlet Sturgeon (Acipenser ruthenus).</title>
        <authorList>
            <person name="Wei Q."/>
        </authorList>
    </citation>
    <scope>NUCLEOTIDE SEQUENCE [LARGE SCALE GENOMIC DNA]</scope>
    <source>
        <strain evidence="2">WHYD16114868_AA</strain>
        <tissue evidence="2">Blood</tissue>
    </source>
</reference>
<dbReference type="EMBL" id="SCEB01214447">
    <property type="protein sequence ID" value="RXM35340.1"/>
    <property type="molecule type" value="Genomic_DNA"/>
</dbReference>